<proteinExistence type="predicted"/>
<name>A1VW74_POLNA</name>
<geneLocation type="plasmid" evidence="1 2">
    <name>pPNAP03</name>
</geneLocation>
<dbReference type="HOGENOM" id="CLU_2570890_0_0_4"/>
<dbReference type="Proteomes" id="UP000000644">
    <property type="component" value="Plasmid pPNAP03"/>
</dbReference>
<dbReference type="EMBL" id="CP000532">
    <property type="protein sequence ID" value="ABM39902.1"/>
    <property type="molecule type" value="Genomic_DNA"/>
</dbReference>
<dbReference type="KEGG" id="pna:Pnap_4837"/>
<organism evidence="1 2">
    <name type="scientific">Polaromonas naphthalenivorans (strain CJ2)</name>
    <dbReference type="NCBI Taxonomy" id="365044"/>
    <lineage>
        <taxon>Bacteria</taxon>
        <taxon>Pseudomonadati</taxon>
        <taxon>Pseudomonadota</taxon>
        <taxon>Betaproteobacteria</taxon>
        <taxon>Burkholderiales</taxon>
        <taxon>Comamonadaceae</taxon>
        <taxon>Polaromonas</taxon>
    </lineage>
</organism>
<gene>
    <name evidence="1" type="ordered locus">Pnap_4837</name>
</gene>
<accession>A1VW74</accession>
<evidence type="ECO:0000313" key="1">
    <source>
        <dbReference type="EMBL" id="ABM39902.1"/>
    </source>
</evidence>
<sequence>MRGDMTRITKELDAWPESNEEMLVLIESFDRLQKKHVREYVLKLCVFSVPTTQAEIDAVLKAGDKLAIAAALHARKLDFWD</sequence>
<dbReference type="AlphaFoldDB" id="A1VW74"/>
<protein>
    <submittedName>
        <fullName evidence="1">Uncharacterized protein</fullName>
    </submittedName>
</protein>
<reference evidence="2" key="1">
    <citation type="journal article" date="2009" name="Environ. Microbiol.">
        <title>The genome of Polaromonas naphthalenivorans strain CJ2, isolated from coal tar-contaminated sediment, reveals physiological and metabolic versatility and evolution through extensive horizontal gene transfer.</title>
        <authorList>
            <person name="Yagi J.M."/>
            <person name="Sims D."/>
            <person name="Brettin T."/>
            <person name="Bruce D."/>
            <person name="Madsen E.L."/>
        </authorList>
    </citation>
    <scope>NUCLEOTIDE SEQUENCE [LARGE SCALE GENOMIC DNA]</scope>
    <source>
        <strain evidence="2">CJ2</strain>
        <plasmid evidence="2">Plasmid pPNAP03</plasmid>
    </source>
</reference>
<evidence type="ECO:0000313" key="2">
    <source>
        <dbReference type="Proteomes" id="UP000000644"/>
    </source>
</evidence>
<keyword evidence="1" id="KW-0614">Plasmid</keyword>
<keyword evidence="2" id="KW-1185">Reference proteome</keyword>